<gene>
    <name evidence="5" type="ORF">H8730_14410</name>
</gene>
<evidence type="ECO:0000256" key="2">
    <source>
        <dbReference type="ARBA" id="ARBA00023125"/>
    </source>
</evidence>
<evidence type="ECO:0000313" key="5">
    <source>
        <dbReference type="EMBL" id="MBC8544738.1"/>
    </source>
</evidence>
<evidence type="ECO:0000313" key="6">
    <source>
        <dbReference type="Proteomes" id="UP000657006"/>
    </source>
</evidence>
<organism evidence="5 6">
    <name type="scientific">Bianquea renquensis</name>
    <dbReference type="NCBI Taxonomy" id="2763661"/>
    <lineage>
        <taxon>Bacteria</taxon>
        <taxon>Bacillati</taxon>
        <taxon>Bacillota</taxon>
        <taxon>Clostridia</taxon>
        <taxon>Eubacteriales</taxon>
        <taxon>Bianqueaceae</taxon>
        <taxon>Bianquea</taxon>
    </lineage>
</organism>
<dbReference type="GO" id="GO:0003700">
    <property type="term" value="F:DNA-binding transcription factor activity"/>
    <property type="evidence" value="ECO:0007669"/>
    <property type="project" value="InterPro"/>
</dbReference>
<reference evidence="5" key="1">
    <citation type="submission" date="2020-08" db="EMBL/GenBank/DDBJ databases">
        <title>Genome public.</title>
        <authorList>
            <person name="Liu C."/>
            <person name="Sun Q."/>
        </authorList>
    </citation>
    <scope>NUCLEOTIDE SEQUENCE</scope>
    <source>
        <strain evidence="5">NSJ-32</strain>
    </source>
</reference>
<dbReference type="SMART" id="SM00342">
    <property type="entry name" value="HTH_ARAC"/>
    <property type="match status" value="1"/>
</dbReference>
<keyword evidence="3" id="KW-0804">Transcription</keyword>
<dbReference type="PRINTS" id="PR00032">
    <property type="entry name" value="HTHARAC"/>
</dbReference>
<dbReference type="Gene3D" id="1.10.10.60">
    <property type="entry name" value="Homeodomain-like"/>
    <property type="match status" value="1"/>
</dbReference>
<accession>A0A926DVN0</accession>
<dbReference type="InterPro" id="IPR053142">
    <property type="entry name" value="PchR_regulatory_protein"/>
</dbReference>
<protein>
    <submittedName>
        <fullName evidence="5">Helix-turn-helix transcriptional regulator</fullName>
    </submittedName>
</protein>
<dbReference type="InterPro" id="IPR009057">
    <property type="entry name" value="Homeodomain-like_sf"/>
</dbReference>
<sequence length="319" mass="36458">MSEIFEQIDCGVNVQSIIETDDCRVMRLSDSSGDGTMTLYQVFPGVFLMYNDFHMKQCVSGFQTDLELLCIDHCREGRIEQEAGKGAYSYLAAGDLRVDRRINHSGQVTFPLCHYHGISIGFHMKVAAKEIPAYMKGFSIDLYELQKKYCSDPIPFVIPGEPAIEHIFSELYTVPLKIKKEYFRIKVLELLLYLDALELSGHTEERPYFFKGQVEKIKAIQAFLTEDLTKTYTLEELSERFDIALTPLKNCFKAVYGTPIFTYMRTYRMNYAAALLKSDKNMKVAEIAGIVGYDSPSKFASAFHQVMGKTPLEYRKSFV</sequence>
<dbReference type="PANTHER" id="PTHR47893">
    <property type="entry name" value="REGULATORY PROTEIN PCHR"/>
    <property type="match status" value="1"/>
</dbReference>
<evidence type="ECO:0000256" key="3">
    <source>
        <dbReference type="ARBA" id="ARBA00023163"/>
    </source>
</evidence>
<dbReference type="EMBL" id="JACRSQ010000029">
    <property type="protein sequence ID" value="MBC8544738.1"/>
    <property type="molecule type" value="Genomic_DNA"/>
</dbReference>
<comment type="caution">
    <text evidence="5">The sequence shown here is derived from an EMBL/GenBank/DDBJ whole genome shotgun (WGS) entry which is preliminary data.</text>
</comment>
<feature type="domain" description="HTH araC/xylS-type" evidence="4">
    <location>
        <begin position="218"/>
        <end position="317"/>
    </location>
</feature>
<name>A0A926DVN0_9FIRM</name>
<dbReference type="InterPro" id="IPR020449">
    <property type="entry name" value="Tscrpt_reg_AraC-type_HTH"/>
</dbReference>
<dbReference type="PROSITE" id="PS01124">
    <property type="entry name" value="HTH_ARAC_FAMILY_2"/>
    <property type="match status" value="1"/>
</dbReference>
<dbReference type="Proteomes" id="UP000657006">
    <property type="component" value="Unassembled WGS sequence"/>
</dbReference>
<dbReference type="PANTHER" id="PTHR47893:SF1">
    <property type="entry name" value="REGULATORY PROTEIN PCHR"/>
    <property type="match status" value="1"/>
</dbReference>
<evidence type="ECO:0000259" key="4">
    <source>
        <dbReference type="PROSITE" id="PS01124"/>
    </source>
</evidence>
<proteinExistence type="predicted"/>
<evidence type="ECO:0000256" key="1">
    <source>
        <dbReference type="ARBA" id="ARBA00023015"/>
    </source>
</evidence>
<keyword evidence="6" id="KW-1185">Reference proteome</keyword>
<dbReference type="GO" id="GO:0043565">
    <property type="term" value="F:sequence-specific DNA binding"/>
    <property type="evidence" value="ECO:0007669"/>
    <property type="project" value="InterPro"/>
</dbReference>
<dbReference type="AlphaFoldDB" id="A0A926DVN0"/>
<dbReference type="InterPro" id="IPR018060">
    <property type="entry name" value="HTH_AraC"/>
</dbReference>
<keyword evidence="1" id="KW-0805">Transcription regulation</keyword>
<keyword evidence="2" id="KW-0238">DNA-binding</keyword>
<dbReference type="Pfam" id="PF12833">
    <property type="entry name" value="HTH_18"/>
    <property type="match status" value="1"/>
</dbReference>
<dbReference type="SUPFAM" id="SSF46689">
    <property type="entry name" value="Homeodomain-like"/>
    <property type="match status" value="1"/>
</dbReference>